<dbReference type="PROSITE" id="PS50011">
    <property type="entry name" value="PROTEIN_KINASE_DOM"/>
    <property type="match status" value="1"/>
</dbReference>
<feature type="domain" description="POLO box" evidence="11">
    <location>
        <begin position="548"/>
        <end position="628"/>
    </location>
</feature>
<dbReference type="GO" id="GO:0004674">
    <property type="term" value="F:protein serine/threonine kinase activity"/>
    <property type="evidence" value="ECO:0007669"/>
    <property type="project" value="UniProtKB-KW"/>
</dbReference>
<dbReference type="PANTHER" id="PTHR24345">
    <property type="entry name" value="SERINE/THREONINE-PROTEIN KINASE PLK"/>
    <property type="match status" value="1"/>
</dbReference>
<sequence length="690" mass="78048">MDPQSNQNVPSIVEEKITKHNGDIQIRQYLKGKFLGKGGFARCYEFTNQETNAVCAAKVVVKASLTKSRAKQKLMSEIKIHRSIRHQHVVQFQHFFEDAENVYILLELCQNQSLNELLRRRKRLHELEVLCYSSQIINALKYLHAHRIIHRDLKLGNLFLNEKMEVKLGDFGLASKLDFDGEKKRTICGTPNYIAPEVLEGKSGHSYEVDVWSLGVIIYTLIIGKPPFETSDVKTTYKRIKMNAYSFPDHVPISDAAKDLISKILIGDPSARPTLDEILNHDFFRTANIPKALPPSFLACPPSSQYIKQHMPQLANYQSTQIQQIQRLESTAPANIANPSGFQTGTSRPSVQQNPSQNMMMTDRGGAFRRPNQQSSEKQLPQSQTRPMSSADNQPQFYPPSINTIQSNQRLLSAPQNVKAQGDSIKPPNVWVKKWVDYSSKYGLGYLLCNNSTGVFFNDSTKILMDMNGKNFHYFERKAVNSQEKQDVMTTHQLSEYPKDLQKKVTLLQHFRSYLENTNQAQNIPGSSGQSQDVDMVDDSSKQPSNVYVKKWMRTKHAIMFRLSNKIVQVNFQDHTEILLNSESRQVTYVNKKGERQTLPLNAALESNNAEMTKRLKYTKDILTHMLSSNNNLASANGTGSSQVKGQNQQPLMSAHTKRGAEPPLSDMRGGLSSGVPSSQTNRKPFNVLN</sequence>
<keyword evidence="13" id="KW-1185">Reference proteome</keyword>
<dbReference type="Pfam" id="PF00659">
    <property type="entry name" value="POLO_box"/>
    <property type="match status" value="2"/>
</dbReference>
<evidence type="ECO:0000256" key="9">
    <source>
        <dbReference type="SAM" id="MobiDB-lite"/>
    </source>
</evidence>
<dbReference type="PROSITE" id="PS00107">
    <property type="entry name" value="PROTEIN_KINASE_ATP"/>
    <property type="match status" value="1"/>
</dbReference>
<dbReference type="CDD" id="cd13117">
    <property type="entry name" value="POLO_box_2"/>
    <property type="match status" value="1"/>
</dbReference>
<dbReference type="GO" id="GO:0005524">
    <property type="term" value="F:ATP binding"/>
    <property type="evidence" value="ECO:0007669"/>
    <property type="project" value="UniProtKB-UniRule"/>
</dbReference>
<dbReference type="PANTHER" id="PTHR24345:SF0">
    <property type="entry name" value="CELL CYCLE SERINE_THREONINE-PROTEIN KINASE CDC5_MSD2"/>
    <property type="match status" value="1"/>
</dbReference>
<evidence type="ECO:0000259" key="10">
    <source>
        <dbReference type="PROSITE" id="PS50011"/>
    </source>
</evidence>
<dbReference type="InterPro" id="IPR008271">
    <property type="entry name" value="Ser/Thr_kinase_AS"/>
</dbReference>
<keyword evidence="3" id="KW-0677">Repeat</keyword>
<dbReference type="Gene3D" id="3.30.1120.30">
    <property type="entry name" value="POLO box domain"/>
    <property type="match status" value="2"/>
</dbReference>
<evidence type="ECO:0000256" key="1">
    <source>
        <dbReference type="ARBA" id="ARBA00022527"/>
    </source>
</evidence>
<dbReference type="Gene3D" id="1.10.510.10">
    <property type="entry name" value="Transferase(Phosphotransferase) domain 1"/>
    <property type="match status" value="1"/>
</dbReference>
<evidence type="ECO:0000256" key="3">
    <source>
        <dbReference type="ARBA" id="ARBA00022737"/>
    </source>
</evidence>
<dbReference type="InterPro" id="IPR011009">
    <property type="entry name" value="Kinase-like_dom_sf"/>
</dbReference>
<evidence type="ECO:0000313" key="12">
    <source>
        <dbReference type="EMBL" id="CDW76854.1"/>
    </source>
</evidence>
<feature type="region of interest" description="Disordered" evidence="9">
    <location>
        <begin position="335"/>
        <end position="402"/>
    </location>
</feature>
<feature type="compositionally biased region" description="Low complexity" evidence="9">
    <location>
        <begin position="633"/>
        <end position="642"/>
    </location>
</feature>
<feature type="compositionally biased region" description="Polar residues" evidence="9">
    <location>
        <begin position="371"/>
        <end position="402"/>
    </location>
</feature>
<evidence type="ECO:0000256" key="2">
    <source>
        <dbReference type="ARBA" id="ARBA00022679"/>
    </source>
</evidence>
<dbReference type="InterPro" id="IPR017441">
    <property type="entry name" value="Protein_kinase_ATP_BS"/>
</dbReference>
<dbReference type="InterPro" id="IPR033695">
    <property type="entry name" value="POLO_box_2"/>
</dbReference>
<feature type="binding site" evidence="7">
    <location>
        <position position="62"/>
    </location>
    <ligand>
        <name>ATP</name>
        <dbReference type="ChEBI" id="CHEBI:30616"/>
    </ligand>
</feature>
<feature type="domain" description="POLO box" evidence="11">
    <location>
        <begin position="431"/>
        <end position="517"/>
    </location>
</feature>
<feature type="region of interest" description="Disordered" evidence="9">
    <location>
        <begin position="633"/>
        <end position="690"/>
    </location>
</feature>
<evidence type="ECO:0000256" key="8">
    <source>
        <dbReference type="RuleBase" id="RU361162"/>
    </source>
</evidence>
<evidence type="ECO:0000256" key="5">
    <source>
        <dbReference type="ARBA" id="ARBA00022777"/>
    </source>
</evidence>
<dbReference type="AlphaFoldDB" id="A0A078A4P9"/>
<dbReference type="InterPro" id="IPR033701">
    <property type="entry name" value="POLO_box_1"/>
</dbReference>
<dbReference type="PROSITE" id="PS00108">
    <property type="entry name" value="PROTEIN_KINASE_ST"/>
    <property type="match status" value="1"/>
</dbReference>
<dbReference type="InterPro" id="IPR036947">
    <property type="entry name" value="POLO_box_dom_sf"/>
</dbReference>
<dbReference type="SUPFAM" id="SSF56112">
    <property type="entry name" value="Protein kinase-like (PK-like)"/>
    <property type="match status" value="1"/>
</dbReference>
<feature type="compositionally biased region" description="Polar residues" evidence="9">
    <location>
        <begin position="643"/>
        <end position="652"/>
    </location>
</feature>
<reference evidence="12 13" key="1">
    <citation type="submission" date="2014-06" db="EMBL/GenBank/DDBJ databases">
        <authorList>
            <person name="Swart Estienne"/>
        </authorList>
    </citation>
    <scope>NUCLEOTIDE SEQUENCE [LARGE SCALE GENOMIC DNA]</scope>
    <source>
        <strain evidence="12 13">130c</strain>
    </source>
</reference>
<name>A0A078A4P9_STYLE</name>
<dbReference type="EC" id="2.7.11.21" evidence="8"/>
<evidence type="ECO:0000256" key="6">
    <source>
        <dbReference type="ARBA" id="ARBA00022840"/>
    </source>
</evidence>
<keyword evidence="4 7" id="KW-0547">Nucleotide-binding</keyword>
<organism evidence="12 13">
    <name type="scientific">Stylonychia lemnae</name>
    <name type="common">Ciliate</name>
    <dbReference type="NCBI Taxonomy" id="5949"/>
    <lineage>
        <taxon>Eukaryota</taxon>
        <taxon>Sar</taxon>
        <taxon>Alveolata</taxon>
        <taxon>Ciliophora</taxon>
        <taxon>Intramacronucleata</taxon>
        <taxon>Spirotrichea</taxon>
        <taxon>Stichotrichia</taxon>
        <taxon>Sporadotrichida</taxon>
        <taxon>Oxytrichidae</taxon>
        <taxon>Stylonychinae</taxon>
        <taxon>Stylonychia</taxon>
    </lineage>
</organism>
<dbReference type="EMBL" id="CCKQ01005605">
    <property type="protein sequence ID" value="CDW76854.1"/>
    <property type="molecule type" value="Genomic_DNA"/>
</dbReference>
<evidence type="ECO:0000313" key="13">
    <source>
        <dbReference type="Proteomes" id="UP000039865"/>
    </source>
</evidence>
<dbReference type="GO" id="GO:0005634">
    <property type="term" value="C:nucleus"/>
    <property type="evidence" value="ECO:0007669"/>
    <property type="project" value="TreeGrafter"/>
</dbReference>
<dbReference type="FunFam" id="3.30.200.20:FF:000091">
    <property type="entry name" value="Serine/threonine-protein kinase PLK"/>
    <property type="match status" value="1"/>
</dbReference>
<evidence type="ECO:0000259" key="11">
    <source>
        <dbReference type="PROSITE" id="PS50078"/>
    </source>
</evidence>
<dbReference type="Pfam" id="PF00069">
    <property type="entry name" value="Pkinase"/>
    <property type="match status" value="1"/>
</dbReference>
<feature type="compositionally biased region" description="Polar residues" evidence="9">
    <location>
        <begin position="675"/>
        <end position="690"/>
    </location>
</feature>
<dbReference type="SUPFAM" id="SSF82615">
    <property type="entry name" value="Polo-box domain"/>
    <property type="match status" value="2"/>
</dbReference>
<keyword evidence="5 8" id="KW-0418">Kinase</keyword>
<proteinExistence type="inferred from homology"/>
<evidence type="ECO:0000256" key="4">
    <source>
        <dbReference type="ARBA" id="ARBA00022741"/>
    </source>
</evidence>
<dbReference type="CDD" id="cd14099">
    <property type="entry name" value="STKc_PLK"/>
    <property type="match status" value="1"/>
</dbReference>
<protein>
    <recommendedName>
        <fullName evidence="8">Serine/threonine-protein kinase PLK</fullName>
        <ecNumber evidence="8">2.7.11.21</ecNumber>
    </recommendedName>
    <alternativeName>
        <fullName evidence="8">Polo-like kinase</fullName>
    </alternativeName>
</protein>
<keyword evidence="2 8" id="KW-0808">Transferase</keyword>
<comment type="similarity">
    <text evidence="8">Belongs to the protein kinase superfamily. Ser/Thr protein kinase family. CDC5/Polo subfamily.</text>
</comment>
<dbReference type="FunFam" id="3.30.1120.30:FF:000013">
    <property type="entry name" value="Serine/threonine-protein kinase PLK"/>
    <property type="match status" value="1"/>
</dbReference>
<dbReference type="Proteomes" id="UP000039865">
    <property type="component" value="Unassembled WGS sequence"/>
</dbReference>
<dbReference type="PROSITE" id="PS50078">
    <property type="entry name" value="POLO_BOX"/>
    <property type="match status" value="2"/>
</dbReference>
<keyword evidence="1 8" id="KW-0723">Serine/threonine-protein kinase</keyword>
<evidence type="ECO:0000256" key="7">
    <source>
        <dbReference type="PROSITE-ProRule" id="PRU10141"/>
    </source>
</evidence>
<dbReference type="FunFam" id="1.10.510.10:FF:001669">
    <property type="entry name" value="Serine/threonine-protein kinase"/>
    <property type="match status" value="1"/>
</dbReference>
<comment type="catalytic activity">
    <reaction evidence="8">
        <text>L-threonyl-[protein] + ATP = O-phospho-L-threonyl-[protein] + ADP + H(+)</text>
        <dbReference type="Rhea" id="RHEA:46608"/>
        <dbReference type="Rhea" id="RHEA-COMP:11060"/>
        <dbReference type="Rhea" id="RHEA-COMP:11605"/>
        <dbReference type="ChEBI" id="CHEBI:15378"/>
        <dbReference type="ChEBI" id="CHEBI:30013"/>
        <dbReference type="ChEBI" id="CHEBI:30616"/>
        <dbReference type="ChEBI" id="CHEBI:61977"/>
        <dbReference type="ChEBI" id="CHEBI:456216"/>
        <dbReference type="EC" id="2.7.11.21"/>
    </reaction>
</comment>
<gene>
    <name evidence="12" type="primary">Contig19676.g20862</name>
    <name evidence="12" type="ORF">STYLEM_5819</name>
</gene>
<dbReference type="InterPro" id="IPR000959">
    <property type="entry name" value="POLO_box_dom"/>
</dbReference>
<dbReference type="InterPro" id="IPR000719">
    <property type="entry name" value="Prot_kinase_dom"/>
</dbReference>
<feature type="region of interest" description="Disordered" evidence="9">
    <location>
        <begin position="519"/>
        <end position="542"/>
    </location>
</feature>
<feature type="compositionally biased region" description="Polar residues" evidence="9">
    <location>
        <begin position="335"/>
        <end position="360"/>
    </location>
</feature>
<feature type="domain" description="Protein kinase" evidence="10">
    <location>
        <begin position="29"/>
        <end position="284"/>
    </location>
</feature>
<dbReference type="InParanoid" id="A0A078A4P9"/>
<dbReference type="SMART" id="SM00220">
    <property type="entry name" value="S_TKc"/>
    <property type="match status" value="1"/>
</dbReference>
<dbReference type="OrthoDB" id="408964at2759"/>
<dbReference type="Gene3D" id="3.30.200.20">
    <property type="entry name" value="Phosphorylase Kinase, domain 1"/>
    <property type="match status" value="1"/>
</dbReference>
<accession>A0A078A4P9</accession>
<dbReference type="OMA" id="FEECVTA"/>
<dbReference type="CDD" id="cd13118">
    <property type="entry name" value="POLO_box_1"/>
    <property type="match status" value="1"/>
</dbReference>
<keyword evidence="6 7" id="KW-0067">ATP-binding</keyword>